<proteinExistence type="predicted"/>
<feature type="compositionally biased region" description="Polar residues" evidence="1">
    <location>
        <begin position="136"/>
        <end position="145"/>
    </location>
</feature>
<feature type="region of interest" description="Disordered" evidence="1">
    <location>
        <begin position="134"/>
        <end position="154"/>
    </location>
</feature>
<evidence type="ECO:0000313" key="3">
    <source>
        <dbReference type="Proteomes" id="UP000698800"/>
    </source>
</evidence>
<keyword evidence="3" id="KW-1185">Reference proteome</keyword>
<dbReference type="AlphaFoldDB" id="A0A9P8HZ38"/>
<feature type="compositionally biased region" description="Polar residues" evidence="1">
    <location>
        <begin position="99"/>
        <end position="116"/>
    </location>
</feature>
<feature type="region of interest" description="Disordered" evidence="1">
    <location>
        <begin position="76"/>
        <end position="116"/>
    </location>
</feature>
<feature type="region of interest" description="Disordered" evidence="1">
    <location>
        <begin position="170"/>
        <end position="194"/>
    </location>
</feature>
<feature type="region of interest" description="Disordered" evidence="1">
    <location>
        <begin position="843"/>
        <end position="975"/>
    </location>
</feature>
<feature type="region of interest" description="Disordered" evidence="1">
    <location>
        <begin position="998"/>
        <end position="1040"/>
    </location>
</feature>
<sequence>MCRHHACFHDVVYRPSSSSSTSAVPNPGLEVTPAHVYRRDADRTAASPLYVLIRSPADLSRGSTVLDPSILVDNDRRRASNGGITTSPSLLNDHERQHNSYSSGLGETPQETTNSTAAAEQALLHIADGLAPTTRAPCSQASSSGLPPIPSQCLLSSENVRPDVLDAIQSNDDRASRSLRKSSAPVNSGAAATTAHPAAGLGLSLITEASEADTERIESAATSAHSSFVRQRLLEDQESHLQSRIEYELSLNVANKRNSTSSESTPYAPSTISVFQPTQHKRNQTPWKTCSLVSSRGAPAITTGNMVAPSGTPEDTVQTELATPCTPDLRMLDNLETRKAVKEVIGMVDLLDREVKRIEGGITYTNRSPQHAPSDDSCDQLQLLPKGQKSTLAPPSHLSADLKSSNLISSLSHLLPALKSLLTQYPTILDVIKSYATRFDVLENASYSNAPVEDLQQKVELVEDRVLDLEGKVEEFEKWRTGHDEDSSSVTRRHQTARGKTEKAEDEGVNARSTSFVSTTSSATNASNTSSALIAAAIDRSGMLSRFESLSSRLHELEASAPPSLARPWEVEIVFLPWGRSLKGIWFPADDFPASSSGSTTQATESWMQTQGPIELSRRGSMQILDEKPGGWNETAIRQWAKGTEPWMVPRACGQTSRVYERLCSRGLARTIQVTGNGAADVQAAMIAAFGSLMETFNGSQNSLIKGGHSPFSSRSEDTPGLPLGLAAPFIPLRKLHRESRLRFLNPEEMLTSALWTVDFLASSTIMMAKAGQKRLFVTHRDGYIQYDRDERTQWTWQKLRELPRADLSELSPVDLMSSGQVREADAKEACWEWDGKLDPQIPSTSSSFASGTSHGSSRHCYQAKPSLFSPDHHSSDESESNLRKSPRPISPVSQFPHSHHRRTSTPRTTPTPLLSKRRTPSSEYRVSSPTKPLSSSKRRRTSRSPTHDNPSTQDRPVWASTPHRSNPPSPFFSEIGVPYPGSSVAAVANNKRGTTPFAYATPHSGPVAIDSRGRDIGSTVGTDEGGKREEEDEVWEGVESEGIEVEGHEEVVGGLVERFWEESGGGNGVDVNVKREQEYEDGDEFFDEESAAWDS</sequence>
<dbReference type="OrthoDB" id="5427134at2759"/>
<name>A0A9P8HZ38_9PEZI</name>
<dbReference type="Proteomes" id="UP000698800">
    <property type="component" value="Unassembled WGS sequence"/>
</dbReference>
<evidence type="ECO:0000313" key="2">
    <source>
        <dbReference type="EMBL" id="KAH0537117.1"/>
    </source>
</evidence>
<comment type="caution">
    <text evidence="2">The sequence shown here is derived from an EMBL/GenBank/DDBJ whole genome shotgun (WGS) entry which is preliminary data.</text>
</comment>
<feature type="compositionally biased region" description="Acidic residues" evidence="1">
    <location>
        <begin position="1031"/>
        <end position="1040"/>
    </location>
</feature>
<feature type="compositionally biased region" description="Basic and acidic residues" evidence="1">
    <location>
        <begin position="871"/>
        <end position="883"/>
    </location>
</feature>
<reference evidence="2" key="1">
    <citation type="submission" date="2021-03" db="EMBL/GenBank/DDBJ databases">
        <title>Comparative genomics and phylogenomic investigation of the class Geoglossomycetes provide insights into ecological specialization and systematics.</title>
        <authorList>
            <person name="Melie T."/>
            <person name="Pirro S."/>
            <person name="Miller A.N."/>
            <person name="Quandt A."/>
        </authorList>
    </citation>
    <scope>NUCLEOTIDE SEQUENCE</scope>
    <source>
        <strain evidence="2">GBOQ0MN5Z8</strain>
    </source>
</reference>
<feature type="compositionally biased region" description="Low complexity" evidence="1">
    <location>
        <begin position="511"/>
        <end position="524"/>
    </location>
</feature>
<dbReference type="EMBL" id="JAGHQL010000162">
    <property type="protein sequence ID" value="KAH0537117.1"/>
    <property type="molecule type" value="Genomic_DNA"/>
</dbReference>
<gene>
    <name evidence="2" type="ORF">FGG08_006079</name>
</gene>
<protein>
    <submittedName>
        <fullName evidence="2">Uncharacterized protein</fullName>
    </submittedName>
</protein>
<evidence type="ECO:0000256" key="1">
    <source>
        <dbReference type="SAM" id="MobiDB-lite"/>
    </source>
</evidence>
<feature type="compositionally biased region" description="Low complexity" evidence="1">
    <location>
        <begin position="906"/>
        <end position="915"/>
    </location>
</feature>
<accession>A0A9P8HZ38</accession>
<feature type="region of interest" description="Disordered" evidence="1">
    <location>
        <begin position="480"/>
        <end position="524"/>
    </location>
</feature>
<feature type="compositionally biased region" description="Low complexity" evidence="1">
    <location>
        <begin position="844"/>
        <end position="856"/>
    </location>
</feature>
<organism evidence="2 3">
    <name type="scientific">Glutinoglossum americanum</name>
    <dbReference type="NCBI Taxonomy" id="1670608"/>
    <lineage>
        <taxon>Eukaryota</taxon>
        <taxon>Fungi</taxon>
        <taxon>Dikarya</taxon>
        <taxon>Ascomycota</taxon>
        <taxon>Pezizomycotina</taxon>
        <taxon>Geoglossomycetes</taxon>
        <taxon>Geoglossales</taxon>
        <taxon>Geoglossaceae</taxon>
        <taxon>Glutinoglossum</taxon>
    </lineage>
</organism>